<feature type="domain" description="N-acetyltransferase" evidence="3">
    <location>
        <begin position="1"/>
        <end position="109"/>
    </location>
</feature>
<evidence type="ECO:0000259" key="3">
    <source>
        <dbReference type="PROSITE" id="PS51186"/>
    </source>
</evidence>
<sequence>MQEAGACFVIARDSCENAVGCGAIRPLQHDTCELKRMYATPGHPGLGSAILAFLEAQAAASGYQALWLETRRVNLNAVGFYRKRGYTEIDNYGRYRGRPEAVCLGKVLFCVSPED</sequence>
<dbReference type="CDD" id="cd04301">
    <property type="entry name" value="NAT_SF"/>
    <property type="match status" value="1"/>
</dbReference>
<comment type="caution">
    <text evidence="4">The sequence shown here is derived from an EMBL/GenBank/DDBJ whole genome shotgun (WGS) entry which is preliminary data.</text>
</comment>
<evidence type="ECO:0000313" key="4">
    <source>
        <dbReference type="EMBL" id="MBF7956423.1"/>
    </source>
</evidence>
<organism evidence="4 5">
    <name type="scientific">Rahnella victoriana</name>
    <dbReference type="NCBI Taxonomy" id="1510570"/>
    <lineage>
        <taxon>Bacteria</taxon>
        <taxon>Pseudomonadati</taxon>
        <taxon>Pseudomonadota</taxon>
        <taxon>Gammaproteobacteria</taxon>
        <taxon>Enterobacterales</taxon>
        <taxon>Yersiniaceae</taxon>
        <taxon>Rahnella</taxon>
    </lineage>
</organism>
<dbReference type="PANTHER" id="PTHR43877">
    <property type="entry name" value="AMINOALKYLPHOSPHONATE N-ACETYLTRANSFERASE-RELATED-RELATED"/>
    <property type="match status" value="1"/>
</dbReference>
<dbReference type="PROSITE" id="PS51186">
    <property type="entry name" value="GNAT"/>
    <property type="match status" value="1"/>
</dbReference>
<reference evidence="4 5" key="1">
    <citation type="submission" date="2020-11" db="EMBL/GenBank/DDBJ databases">
        <title>Taxonomic investigation of Rahnella spp.</title>
        <authorList>
            <person name="Lee S.D."/>
        </authorList>
    </citation>
    <scope>NUCLEOTIDE SEQUENCE [LARGE SCALE GENOMIC DNA]</scope>
    <source>
        <strain evidence="4 5">SAP-10</strain>
    </source>
</reference>
<dbReference type="SUPFAM" id="SSF55729">
    <property type="entry name" value="Acyl-CoA N-acyltransferases (Nat)"/>
    <property type="match status" value="1"/>
</dbReference>
<proteinExistence type="predicted"/>
<dbReference type="PANTHER" id="PTHR43877:SF2">
    <property type="entry name" value="AMINOALKYLPHOSPHONATE N-ACETYLTRANSFERASE-RELATED"/>
    <property type="match status" value="1"/>
</dbReference>
<protein>
    <submittedName>
        <fullName evidence="4">GNAT family N-acetyltransferase</fullName>
    </submittedName>
</protein>
<dbReference type="InterPro" id="IPR050832">
    <property type="entry name" value="Bact_Acetyltransf"/>
</dbReference>
<dbReference type="InterPro" id="IPR016181">
    <property type="entry name" value="Acyl_CoA_acyltransferase"/>
</dbReference>
<evidence type="ECO:0000313" key="5">
    <source>
        <dbReference type="Proteomes" id="UP000600307"/>
    </source>
</evidence>
<dbReference type="EMBL" id="JADOBH010000002">
    <property type="protein sequence ID" value="MBF7956423.1"/>
    <property type="molecule type" value="Genomic_DNA"/>
</dbReference>
<dbReference type="Pfam" id="PF00583">
    <property type="entry name" value="Acetyltransf_1"/>
    <property type="match status" value="1"/>
</dbReference>
<keyword evidence="2" id="KW-0012">Acyltransferase</keyword>
<gene>
    <name evidence="4" type="ORF">IV431_12735</name>
</gene>
<dbReference type="Proteomes" id="UP000600307">
    <property type="component" value="Unassembled WGS sequence"/>
</dbReference>
<evidence type="ECO:0000256" key="1">
    <source>
        <dbReference type="ARBA" id="ARBA00022679"/>
    </source>
</evidence>
<name>A0ABS0DWB3_9GAMM</name>
<keyword evidence="1" id="KW-0808">Transferase</keyword>
<dbReference type="InterPro" id="IPR000182">
    <property type="entry name" value="GNAT_dom"/>
</dbReference>
<keyword evidence="5" id="KW-1185">Reference proteome</keyword>
<evidence type="ECO:0000256" key="2">
    <source>
        <dbReference type="ARBA" id="ARBA00023315"/>
    </source>
</evidence>
<dbReference type="Gene3D" id="3.40.630.30">
    <property type="match status" value="1"/>
</dbReference>
<accession>A0ABS0DWB3</accession>